<dbReference type="SMART" id="SM00387">
    <property type="entry name" value="HATPase_c"/>
    <property type="match status" value="1"/>
</dbReference>
<dbReference type="InterPro" id="IPR005467">
    <property type="entry name" value="His_kinase_dom"/>
</dbReference>
<dbReference type="FunFam" id="3.30.450.350:FF:000001">
    <property type="entry name" value="Histidine kinase 4"/>
    <property type="match status" value="1"/>
</dbReference>
<dbReference type="CDD" id="cd00082">
    <property type="entry name" value="HisKA"/>
    <property type="match status" value="1"/>
</dbReference>
<evidence type="ECO:0000259" key="11">
    <source>
        <dbReference type="PROSITE" id="PS50839"/>
    </source>
</evidence>
<dbReference type="InterPro" id="IPR036097">
    <property type="entry name" value="HisK_dim/P_sf"/>
</dbReference>
<dbReference type="PROSITE" id="PS50839">
    <property type="entry name" value="CHASE"/>
    <property type="match status" value="1"/>
</dbReference>
<dbReference type="GO" id="GO:0010029">
    <property type="term" value="P:regulation of seed germination"/>
    <property type="evidence" value="ECO:0007669"/>
    <property type="project" value="UniProtKB-ARBA"/>
</dbReference>
<dbReference type="PROSITE" id="PS50109">
    <property type="entry name" value="HIS_KIN"/>
    <property type="match status" value="1"/>
</dbReference>
<evidence type="ECO:0000313" key="12">
    <source>
        <dbReference type="EMBL" id="GFY99959.1"/>
    </source>
</evidence>
<evidence type="ECO:0000256" key="4">
    <source>
        <dbReference type="ARBA" id="ARBA00022553"/>
    </source>
</evidence>
<evidence type="ECO:0000256" key="2">
    <source>
        <dbReference type="ARBA" id="ARBA00004477"/>
    </source>
</evidence>
<evidence type="ECO:0000256" key="7">
    <source>
        <dbReference type="ARBA" id="ARBA00022777"/>
    </source>
</evidence>
<dbReference type="EC" id="2.7.13.3" evidence="3"/>
<evidence type="ECO:0000313" key="13">
    <source>
        <dbReference type="Proteomes" id="UP000585474"/>
    </source>
</evidence>
<dbReference type="InterPro" id="IPR004358">
    <property type="entry name" value="Sig_transdc_His_kin-like_C"/>
</dbReference>
<dbReference type="GO" id="GO:0009884">
    <property type="term" value="F:cytokinin receptor activity"/>
    <property type="evidence" value="ECO:0007669"/>
    <property type="project" value="UniProtKB-ARBA"/>
</dbReference>
<dbReference type="GO" id="GO:0000155">
    <property type="term" value="F:phosphorelay sensor kinase activity"/>
    <property type="evidence" value="ECO:0007669"/>
    <property type="project" value="InterPro"/>
</dbReference>
<dbReference type="Pfam" id="PF03924">
    <property type="entry name" value="CHASE"/>
    <property type="match status" value="1"/>
</dbReference>
<dbReference type="Pfam" id="PF00512">
    <property type="entry name" value="HisKA"/>
    <property type="match status" value="1"/>
</dbReference>
<dbReference type="AlphaFoldDB" id="A0A7J0FP61"/>
<evidence type="ECO:0000256" key="1">
    <source>
        <dbReference type="ARBA" id="ARBA00000085"/>
    </source>
</evidence>
<keyword evidence="8" id="KW-1133">Transmembrane helix</keyword>
<comment type="subcellular location">
    <subcellularLocation>
        <location evidence="2">Endoplasmic reticulum membrane</location>
        <topology evidence="2">Multi-pass membrane protein</topology>
    </subcellularLocation>
</comment>
<dbReference type="GO" id="GO:0048509">
    <property type="term" value="P:regulation of meristem development"/>
    <property type="evidence" value="ECO:0007669"/>
    <property type="project" value="UniProtKB-ARBA"/>
</dbReference>
<dbReference type="InterPro" id="IPR003661">
    <property type="entry name" value="HisK_dim/P_dom"/>
</dbReference>
<comment type="catalytic activity">
    <reaction evidence="1">
        <text>ATP + protein L-histidine = ADP + protein N-phospho-L-histidine.</text>
        <dbReference type="EC" id="2.7.13.3"/>
    </reaction>
</comment>
<dbReference type="GO" id="GO:0009414">
    <property type="term" value="P:response to water deprivation"/>
    <property type="evidence" value="ECO:0007669"/>
    <property type="project" value="UniProtKB-ARBA"/>
</dbReference>
<name>A0A7J0FP61_9ERIC</name>
<dbReference type="Gene3D" id="3.30.565.10">
    <property type="entry name" value="Histidine kinase-like ATPase, C-terminal domain"/>
    <property type="match status" value="1"/>
</dbReference>
<organism evidence="12 13">
    <name type="scientific">Actinidia rufa</name>
    <dbReference type="NCBI Taxonomy" id="165716"/>
    <lineage>
        <taxon>Eukaryota</taxon>
        <taxon>Viridiplantae</taxon>
        <taxon>Streptophyta</taxon>
        <taxon>Embryophyta</taxon>
        <taxon>Tracheophyta</taxon>
        <taxon>Spermatophyta</taxon>
        <taxon>Magnoliopsida</taxon>
        <taxon>eudicotyledons</taxon>
        <taxon>Gunneridae</taxon>
        <taxon>Pentapetalae</taxon>
        <taxon>asterids</taxon>
        <taxon>Ericales</taxon>
        <taxon>Actinidiaceae</taxon>
        <taxon>Actinidia</taxon>
    </lineage>
</organism>
<evidence type="ECO:0000256" key="6">
    <source>
        <dbReference type="ARBA" id="ARBA00022692"/>
    </source>
</evidence>
<feature type="domain" description="Histidine kinase" evidence="10">
    <location>
        <begin position="272"/>
        <end position="506"/>
    </location>
</feature>
<dbReference type="SMART" id="SM00388">
    <property type="entry name" value="HisKA"/>
    <property type="match status" value="1"/>
</dbReference>
<comment type="caution">
    <text evidence="12">The sequence shown here is derived from an EMBL/GenBank/DDBJ whole genome shotgun (WGS) entry which is preliminary data.</text>
</comment>
<reference evidence="12 13" key="1">
    <citation type="submission" date="2019-07" db="EMBL/GenBank/DDBJ databases">
        <title>De Novo Assembly of kiwifruit Actinidia rufa.</title>
        <authorList>
            <person name="Sugita-Konishi S."/>
            <person name="Sato K."/>
            <person name="Mori E."/>
            <person name="Abe Y."/>
            <person name="Kisaki G."/>
            <person name="Hamano K."/>
            <person name="Suezawa K."/>
            <person name="Otani M."/>
            <person name="Fukuda T."/>
            <person name="Manabe T."/>
            <person name="Gomi K."/>
            <person name="Tabuchi M."/>
            <person name="Akimitsu K."/>
            <person name="Kataoka I."/>
        </authorList>
    </citation>
    <scope>NUCLEOTIDE SEQUENCE [LARGE SCALE GENOMIC DNA]</scope>
    <source>
        <strain evidence="13">cv. Fuchu</strain>
    </source>
</reference>
<evidence type="ECO:0000256" key="5">
    <source>
        <dbReference type="ARBA" id="ARBA00022679"/>
    </source>
</evidence>
<dbReference type="PANTHER" id="PTHR43719">
    <property type="entry name" value="TWO-COMPONENT HISTIDINE KINASE"/>
    <property type="match status" value="1"/>
</dbReference>
<dbReference type="GO" id="GO:0033554">
    <property type="term" value="P:cellular response to stress"/>
    <property type="evidence" value="ECO:0007669"/>
    <property type="project" value="UniProtKB-ARBA"/>
</dbReference>
<evidence type="ECO:0000259" key="10">
    <source>
        <dbReference type="PROSITE" id="PS50109"/>
    </source>
</evidence>
<protein>
    <recommendedName>
        <fullName evidence="3">histidine kinase</fullName>
        <ecNumber evidence="3">2.7.13.3</ecNumber>
    </recommendedName>
</protein>
<dbReference type="SUPFAM" id="SSF55874">
    <property type="entry name" value="ATPase domain of HSP90 chaperone/DNA topoisomerase II/histidine kinase"/>
    <property type="match status" value="1"/>
</dbReference>
<dbReference type="InterPro" id="IPR003594">
    <property type="entry name" value="HATPase_dom"/>
</dbReference>
<keyword evidence="6" id="KW-0812">Transmembrane</keyword>
<dbReference type="GO" id="GO:0005634">
    <property type="term" value="C:nucleus"/>
    <property type="evidence" value="ECO:0007669"/>
    <property type="project" value="TreeGrafter"/>
</dbReference>
<dbReference type="Gene3D" id="6.10.250.1190">
    <property type="match status" value="1"/>
</dbReference>
<keyword evidence="9" id="KW-0472">Membrane</keyword>
<dbReference type="GO" id="GO:0048831">
    <property type="term" value="P:regulation of shoot system development"/>
    <property type="evidence" value="ECO:0007669"/>
    <property type="project" value="UniProtKB-ARBA"/>
</dbReference>
<keyword evidence="13" id="KW-1185">Reference proteome</keyword>
<dbReference type="FunFam" id="1.10.287.130:FF:000015">
    <property type="entry name" value="Histidine kinase 4"/>
    <property type="match status" value="1"/>
</dbReference>
<dbReference type="Proteomes" id="UP000585474">
    <property type="component" value="Unassembled WGS sequence"/>
</dbReference>
<keyword evidence="4" id="KW-0597">Phosphoprotein</keyword>
<dbReference type="PANTHER" id="PTHR43719:SF73">
    <property type="entry name" value="HISTIDINE KINASE 3"/>
    <property type="match status" value="1"/>
</dbReference>
<dbReference type="GO" id="GO:0043424">
    <property type="term" value="F:protein histidine kinase binding"/>
    <property type="evidence" value="ECO:0007669"/>
    <property type="project" value="UniProtKB-ARBA"/>
</dbReference>
<dbReference type="Gene3D" id="3.30.450.350">
    <property type="entry name" value="CHASE domain"/>
    <property type="match status" value="1"/>
</dbReference>
<evidence type="ECO:0000256" key="9">
    <source>
        <dbReference type="ARBA" id="ARBA00023136"/>
    </source>
</evidence>
<dbReference type="PRINTS" id="PR00344">
    <property type="entry name" value="BCTRLSENSOR"/>
</dbReference>
<dbReference type="InterPro" id="IPR036890">
    <property type="entry name" value="HATPase_C_sf"/>
</dbReference>
<dbReference type="SUPFAM" id="SSF47384">
    <property type="entry name" value="Homodimeric domain of signal transducing histidine kinase"/>
    <property type="match status" value="1"/>
</dbReference>
<evidence type="ECO:0000256" key="3">
    <source>
        <dbReference type="ARBA" id="ARBA00012438"/>
    </source>
</evidence>
<sequence length="560" mass="61486">MLQDQFNVSMNHVQAMSILISTFHHGKNPSSIDQSTFARYTERTAFERPLTSGVAYAVRPRSLGAIPDTEGICPVIFAQDTISHVVSIDVLSGKEDRENVLRARASGKGVLTAPFPLLKSNRLGVILTFAVYKTVLPSSATPEERIQATDGYLGGVFDIESLVEKLLQQLASKQTILVNVYDITKSLHPISMYGSNVSTDGLQHVSALNFGDPFRKHEMRCRPWNRTKICFETDSNTNHHGHAKVEDDFHEMMELKKRAEAADVAKSQFLATVSHEIRTPMNGVLGMLHMLMDTDLDVTQQDYVRMAQGSGKALISLINEVLDQAKIESGKLELEAVQFDLRAILDDVLSLFTGKSQERVEFTEKGHIFVTVHLLEEVMESIEIETESSSENTLSGFPVADRRQSWRGFRIFSQDGPACPLSSLSSDLVNIIVSVEDTGVGIPLEARSRVFTPFMQVGPSISRMHGGTGIGLSISKCLVGLMNGEIGFSSLPRIGSTFTFTAVLSNVSSNTGEQMNQQINHQSNSASEFRGMTALLVDPRDQSGPRCPGITSNGLGFMLK</sequence>
<dbReference type="EMBL" id="BJWL01000013">
    <property type="protein sequence ID" value="GFY99959.1"/>
    <property type="molecule type" value="Genomic_DNA"/>
</dbReference>
<gene>
    <name evidence="12" type="ORF">Acr_13g0013590</name>
</gene>
<dbReference type="SMART" id="SM01079">
    <property type="entry name" value="CHASE"/>
    <property type="match status" value="1"/>
</dbReference>
<dbReference type="InterPro" id="IPR050956">
    <property type="entry name" value="2C_system_His_kinase"/>
</dbReference>
<dbReference type="Gene3D" id="1.10.287.130">
    <property type="match status" value="1"/>
</dbReference>
<dbReference type="Pfam" id="PF02518">
    <property type="entry name" value="HATPase_c"/>
    <property type="match status" value="1"/>
</dbReference>
<evidence type="ECO:0000256" key="8">
    <source>
        <dbReference type="ARBA" id="ARBA00022989"/>
    </source>
</evidence>
<keyword evidence="7 12" id="KW-0418">Kinase</keyword>
<dbReference type="OrthoDB" id="10266508at2759"/>
<dbReference type="GO" id="GO:0005789">
    <property type="term" value="C:endoplasmic reticulum membrane"/>
    <property type="evidence" value="ECO:0007669"/>
    <property type="project" value="UniProtKB-SubCell"/>
</dbReference>
<accession>A0A7J0FP61</accession>
<dbReference type="InterPro" id="IPR006189">
    <property type="entry name" value="CHASE_dom"/>
</dbReference>
<keyword evidence="5" id="KW-0808">Transferase</keyword>
<dbReference type="InterPro" id="IPR042240">
    <property type="entry name" value="CHASE_sf"/>
</dbReference>
<proteinExistence type="predicted"/>
<feature type="domain" description="CHASE" evidence="11">
    <location>
        <begin position="74"/>
        <end position="220"/>
    </location>
</feature>